<comment type="caution">
    <text evidence="9">The sequence shown here is derived from an EMBL/GenBank/DDBJ whole genome shotgun (WGS) entry which is preliminary data.</text>
</comment>
<dbReference type="GO" id="GO:0005524">
    <property type="term" value="F:ATP binding"/>
    <property type="evidence" value="ECO:0007669"/>
    <property type="project" value="UniProtKB-KW"/>
</dbReference>
<dbReference type="InterPro" id="IPR003593">
    <property type="entry name" value="AAA+_ATPase"/>
</dbReference>
<dbReference type="PROSITE" id="PS00211">
    <property type="entry name" value="ABC_TRANSPORTER_1"/>
    <property type="match status" value="1"/>
</dbReference>
<dbReference type="SUPFAM" id="SSF55021">
    <property type="entry name" value="ACT-like"/>
    <property type="match status" value="1"/>
</dbReference>
<evidence type="ECO:0000256" key="7">
    <source>
        <dbReference type="ARBA" id="ARBA00023136"/>
    </source>
</evidence>
<dbReference type="PATRIC" id="fig|1423743.5.peg.2721"/>
<accession>A0A0R1VUD6</accession>
<dbReference type="Gene3D" id="3.40.50.300">
    <property type="entry name" value="P-loop containing nucleotide triphosphate hydrolases"/>
    <property type="match status" value="1"/>
</dbReference>
<dbReference type="CDD" id="cd03258">
    <property type="entry name" value="ABC_MetN_methionine_transporter"/>
    <property type="match status" value="1"/>
</dbReference>
<dbReference type="SUPFAM" id="SSF52540">
    <property type="entry name" value="P-loop containing nucleoside triphosphate hydrolases"/>
    <property type="match status" value="1"/>
</dbReference>
<dbReference type="InterPro" id="IPR027417">
    <property type="entry name" value="P-loop_NTPase"/>
</dbReference>
<dbReference type="Pfam" id="PF09383">
    <property type="entry name" value="NIL"/>
    <property type="match status" value="1"/>
</dbReference>
<dbReference type="SMART" id="SM00930">
    <property type="entry name" value="NIL"/>
    <property type="match status" value="1"/>
</dbReference>
<evidence type="ECO:0000256" key="5">
    <source>
        <dbReference type="ARBA" id="ARBA00022967"/>
    </source>
</evidence>
<keyword evidence="10" id="KW-1185">Reference proteome</keyword>
<proteinExistence type="predicted"/>
<keyword evidence="6" id="KW-0029">Amino-acid transport</keyword>
<protein>
    <submittedName>
        <fullName evidence="9">ABC superfamily ATP binding cassette transporter, binding protein</fullName>
    </submittedName>
</protein>
<dbReference type="InterPro" id="IPR018449">
    <property type="entry name" value="NIL_domain"/>
</dbReference>
<dbReference type="Proteomes" id="UP000051966">
    <property type="component" value="Unassembled WGS sequence"/>
</dbReference>
<keyword evidence="2" id="KW-1003">Cell membrane</keyword>
<dbReference type="GO" id="GO:0016887">
    <property type="term" value="F:ATP hydrolysis activity"/>
    <property type="evidence" value="ECO:0007669"/>
    <property type="project" value="InterPro"/>
</dbReference>
<dbReference type="InterPro" id="IPR045865">
    <property type="entry name" value="ACT-like_dom_sf"/>
</dbReference>
<evidence type="ECO:0000313" key="10">
    <source>
        <dbReference type="Proteomes" id="UP000051966"/>
    </source>
</evidence>
<dbReference type="Pfam" id="PF00005">
    <property type="entry name" value="ABC_tran"/>
    <property type="match status" value="1"/>
</dbReference>
<evidence type="ECO:0000256" key="3">
    <source>
        <dbReference type="ARBA" id="ARBA00022741"/>
    </source>
</evidence>
<gene>
    <name evidence="9" type="ORF">FD41_GL002648</name>
</gene>
<sequence length="367" mass="40267">MFNMAESTHPIINLQNVSVTFQSNGKPLNAVDKVDLQINRGDIYGIIGYSGAGKSTLVRTINLLQQPTAGTVTVSNQNLQALSESKLRAARKKIGMIFQHFNLLNSRTVLNNVEYPLLSQPIHKPQRQAKAKKLLELVGLQDFEYAYPDQLSGGQKQRVAIARALANDPDILISDEATSALDPKTTNDILKLLKDLNETLGLTIVLITHEMQVIKSVCRHVAVMDQGKIIERGDVAEVFSNPQQPLTQNFVDSSANVTEALAQIKADPGLQNLAKNERLLFLKFRGQATKQSLISDLTELYHLKANILFANIEKIGTASIGYLIIVLTGETRQLANGINLLNRNGVRVQLIASGKKEGVENDQATVS</sequence>
<dbReference type="PANTHER" id="PTHR43166">
    <property type="entry name" value="AMINO ACID IMPORT ATP-BINDING PROTEIN"/>
    <property type="match status" value="1"/>
</dbReference>
<dbReference type="InterPro" id="IPR050086">
    <property type="entry name" value="MetN_ABC_transporter-like"/>
</dbReference>
<keyword evidence="4" id="KW-0067">ATP-binding</keyword>
<keyword evidence="5" id="KW-1278">Translocase</keyword>
<keyword evidence="1" id="KW-0813">Transport</keyword>
<organism evidence="9 10">
    <name type="scientific">Lentilactobacillus farraginis DSM 18382 = JCM 14108</name>
    <dbReference type="NCBI Taxonomy" id="1423743"/>
    <lineage>
        <taxon>Bacteria</taxon>
        <taxon>Bacillati</taxon>
        <taxon>Bacillota</taxon>
        <taxon>Bacilli</taxon>
        <taxon>Lactobacillales</taxon>
        <taxon>Lactobacillaceae</taxon>
        <taxon>Lentilactobacillus</taxon>
    </lineage>
</organism>
<name>A0A0R1VUD6_9LACO</name>
<evidence type="ECO:0000256" key="2">
    <source>
        <dbReference type="ARBA" id="ARBA00022475"/>
    </source>
</evidence>
<keyword evidence="7" id="KW-0472">Membrane</keyword>
<feature type="domain" description="ABC transporter" evidence="8">
    <location>
        <begin position="12"/>
        <end position="251"/>
    </location>
</feature>
<dbReference type="Gene3D" id="3.30.70.260">
    <property type="match status" value="1"/>
</dbReference>
<dbReference type="AlphaFoldDB" id="A0A0R1VUD6"/>
<keyword evidence="3" id="KW-0547">Nucleotide-binding</keyword>
<dbReference type="PROSITE" id="PS50893">
    <property type="entry name" value="ABC_TRANSPORTER_2"/>
    <property type="match status" value="1"/>
</dbReference>
<evidence type="ECO:0000256" key="4">
    <source>
        <dbReference type="ARBA" id="ARBA00022840"/>
    </source>
</evidence>
<reference evidence="9 10" key="1">
    <citation type="journal article" date="2015" name="Genome Announc.">
        <title>Expanding the biotechnology potential of lactobacilli through comparative genomics of 213 strains and associated genera.</title>
        <authorList>
            <person name="Sun Z."/>
            <person name="Harris H.M."/>
            <person name="McCann A."/>
            <person name="Guo C."/>
            <person name="Argimon S."/>
            <person name="Zhang W."/>
            <person name="Yang X."/>
            <person name="Jeffery I.B."/>
            <person name="Cooney J.C."/>
            <person name="Kagawa T.F."/>
            <person name="Liu W."/>
            <person name="Song Y."/>
            <person name="Salvetti E."/>
            <person name="Wrobel A."/>
            <person name="Rasinkangas P."/>
            <person name="Parkhill J."/>
            <person name="Rea M.C."/>
            <person name="O'Sullivan O."/>
            <person name="Ritari J."/>
            <person name="Douillard F.P."/>
            <person name="Paul Ross R."/>
            <person name="Yang R."/>
            <person name="Briner A.E."/>
            <person name="Felis G.E."/>
            <person name="de Vos W.M."/>
            <person name="Barrangou R."/>
            <person name="Klaenhammer T.R."/>
            <person name="Caufield P.W."/>
            <person name="Cui Y."/>
            <person name="Zhang H."/>
            <person name="O'Toole P.W."/>
        </authorList>
    </citation>
    <scope>NUCLEOTIDE SEQUENCE [LARGE SCALE GENOMIC DNA]</scope>
    <source>
        <strain evidence="9 10">DSM 18382</strain>
    </source>
</reference>
<dbReference type="SMART" id="SM00382">
    <property type="entry name" value="AAA"/>
    <property type="match status" value="1"/>
</dbReference>
<dbReference type="InterPro" id="IPR041701">
    <property type="entry name" value="MetN_ABC"/>
</dbReference>
<dbReference type="GO" id="GO:0006865">
    <property type="term" value="P:amino acid transport"/>
    <property type="evidence" value="ECO:0007669"/>
    <property type="project" value="UniProtKB-KW"/>
</dbReference>
<dbReference type="InterPro" id="IPR017871">
    <property type="entry name" value="ABC_transporter-like_CS"/>
</dbReference>
<evidence type="ECO:0000259" key="8">
    <source>
        <dbReference type="PROSITE" id="PS50893"/>
    </source>
</evidence>
<evidence type="ECO:0000313" key="9">
    <source>
        <dbReference type="EMBL" id="KRM09393.1"/>
    </source>
</evidence>
<dbReference type="InterPro" id="IPR003439">
    <property type="entry name" value="ABC_transporter-like_ATP-bd"/>
</dbReference>
<dbReference type="EMBL" id="AZFY01000047">
    <property type="protein sequence ID" value="KRM09393.1"/>
    <property type="molecule type" value="Genomic_DNA"/>
</dbReference>
<evidence type="ECO:0000256" key="6">
    <source>
        <dbReference type="ARBA" id="ARBA00022970"/>
    </source>
</evidence>
<evidence type="ECO:0000256" key="1">
    <source>
        <dbReference type="ARBA" id="ARBA00022448"/>
    </source>
</evidence>
<dbReference type="PANTHER" id="PTHR43166:SF30">
    <property type="entry name" value="METHIONINE IMPORT ATP-BINDING PROTEIN METN"/>
    <property type="match status" value="1"/>
</dbReference>